<organism evidence="5 6">
    <name type="scientific">Brevibacterium antiquum</name>
    <dbReference type="NCBI Taxonomy" id="234835"/>
    <lineage>
        <taxon>Bacteria</taxon>
        <taxon>Bacillati</taxon>
        <taxon>Actinomycetota</taxon>
        <taxon>Actinomycetes</taxon>
        <taxon>Micrococcales</taxon>
        <taxon>Brevibacteriaceae</taxon>
        <taxon>Brevibacterium</taxon>
    </lineage>
</organism>
<dbReference type="GO" id="GO:0003677">
    <property type="term" value="F:DNA binding"/>
    <property type="evidence" value="ECO:0007669"/>
    <property type="project" value="UniProtKB-KW"/>
</dbReference>
<keyword evidence="6" id="KW-1185">Reference proteome</keyword>
<evidence type="ECO:0000259" key="4">
    <source>
        <dbReference type="PROSITE" id="PS50043"/>
    </source>
</evidence>
<keyword evidence="1" id="KW-0805">Transcription regulation</keyword>
<dbReference type="RefSeq" id="WP_101643534.1">
    <property type="nucleotide sequence ID" value="NZ_FXZE01000008.1"/>
</dbReference>
<evidence type="ECO:0000313" key="5">
    <source>
        <dbReference type="EMBL" id="SMX88475.1"/>
    </source>
</evidence>
<dbReference type="PANTHER" id="PTHR44688:SF16">
    <property type="entry name" value="DNA-BINDING TRANSCRIPTIONAL ACTIVATOR DEVR_DOSR"/>
    <property type="match status" value="1"/>
</dbReference>
<name>A0A2H1JLR6_9MICO</name>
<dbReference type="InterPro" id="IPR011990">
    <property type="entry name" value="TPR-like_helical_dom_sf"/>
</dbReference>
<accession>A0A2H1JLR6</accession>
<keyword evidence="3" id="KW-0804">Transcription</keyword>
<dbReference type="InterPro" id="IPR036388">
    <property type="entry name" value="WH-like_DNA-bd_sf"/>
</dbReference>
<dbReference type="Gene3D" id="1.25.40.10">
    <property type="entry name" value="Tetratricopeptide repeat domain"/>
    <property type="match status" value="1"/>
</dbReference>
<dbReference type="PRINTS" id="PR00038">
    <property type="entry name" value="HTHLUXR"/>
</dbReference>
<dbReference type="SMART" id="SM00421">
    <property type="entry name" value="HTH_LUXR"/>
    <property type="match status" value="1"/>
</dbReference>
<dbReference type="InterPro" id="IPR000792">
    <property type="entry name" value="Tscrpt_reg_LuxR_C"/>
</dbReference>
<evidence type="ECO:0000256" key="3">
    <source>
        <dbReference type="ARBA" id="ARBA00023163"/>
    </source>
</evidence>
<dbReference type="CDD" id="cd06170">
    <property type="entry name" value="LuxR_C_like"/>
    <property type="match status" value="1"/>
</dbReference>
<feature type="domain" description="HTH luxR-type" evidence="4">
    <location>
        <begin position="824"/>
        <end position="889"/>
    </location>
</feature>
<dbReference type="PROSITE" id="PS50043">
    <property type="entry name" value="HTH_LUXR_2"/>
    <property type="match status" value="1"/>
</dbReference>
<dbReference type="PANTHER" id="PTHR44688">
    <property type="entry name" value="DNA-BINDING TRANSCRIPTIONAL ACTIVATOR DEVR_DOSR"/>
    <property type="match status" value="1"/>
</dbReference>
<dbReference type="Pfam" id="PF00196">
    <property type="entry name" value="GerE"/>
    <property type="match status" value="1"/>
</dbReference>
<evidence type="ECO:0000313" key="6">
    <source>
        <dbReference type="Proteomes" id="UP000234342"/>
    </source>
</evidence>
<dbReference type="GO" id="GO:0006355">
    <property type="term" value="P:regulation of DNA-templated transcription"/>
    <property type="evidence" value="ECO:0007669"/>
    <property type="project" value="InterPro"/>
</dbReference>
<sequence length="894" mass="97823">MHALIRRAELDQLGNLLDRHSAAAVISPPGLGGDEMLMALEAESTVPVIRVPNGRTEFVRTYAGLEILLASLRSLKLGDFESTELESRLRAENSDSPDSVREIADEVTRLISSMESEHGVLVIVPGADELDQPSQLVLGHMLRRMAGHRVKIAVSTGALSPTSLLAGVPSVELRHLSDSRMHELAEELTSGRVAAGVATVAVRTASGRPLALHQLLERLPSNQMEGSQALDLPLRLGPNADGMVSAAKNGLGDEAEVLLGLMSLAPLSPRPAVLGASREAQEWFSELESRGTVEKDGVYCRFSEELARVCKHRTLSVDERLAGHSLLAQRCEEGYPELHHWHRSFIDATEETPCQLLADSCALVSEGLDWAGIEFAERALALSMELGPVSTLLNDLAAALIDRGQIDFALRYLTYAARSTDVRVLVRARTLRVWAEFLVQQSVPLRLRNQWSRSEVTTAPAEVAHLQLVIALCHALRRETAEAHELLDNASNLSAHFDDRSLRLYRSLDVLLECGRGHDDRAMEDFRALDVAEDSDPVCLLLLSMGLMAAENYDSALATLDCLDTCGAREPIWDTQSKCVRAEIAIRRGDIGLAIALIDKCAASDASGGMIRRDRQLLLQCWSLLAQGRASDAETIEAALTVHAMASQNHSIVAELNAIQGNYLLRMGLPAEAVRHLHRCEELAMRELNPNVIRYEPDLIEALIATGRREHAGMLIRVFHGRVERVPSRWAELALERSRILLLPEAAGLEAMGRLLGSWRPEDSQFDKGVTLLVMANRLAESGAHGGAAERARLAVGIFREVGSDHLADTALPDRTETRTEPAHNSLLDQLSTDERAVVDLVREGLKNREIAPRIFVSLRTVELRLTSVYRKLNVTSRTGLIARLANGAGLPVA</sequence>
<dbReference type="InterPro" id="IPR016032">
    <property type="entry name" value="Sig_transdc_resp-reg_C-effctor"/>
</dbReference>
<keyword evidence="2" id="KW-0238">DNA-binding</keyword>
<dbReference type="AlphaFoldDB" id="A0A2H1JLR6"/>
<protein>
    <submittedName>
        <fullName evidence="5">Regulatory protein, luxR family</fullName>
    </submittedName>
</protein>
<dbReference type="EMBL" id="FXZE01000008">
    <property type="protein sequence ID" value="SMX88475.1"/>
    <property type="molecule type" value="Genomic_DNA"/>
</dbReference>
<proteinExistence type="predicted"/>
<reference evidence="6" key="1">
    <citation type="submission" date="2017-03" db="EMBL/GenBank/DDBJ databases">
        <authorList>
            <person name="Monnet C."/>
        </authorList>
    </citation>
    <scope>NUCLEOTIDE SEQUENCE [LARGE SCALE GENOMIC DNA]</scope>
    <source>
        <strain evidence="6">P10</strain>
    </source>
</reference>
<dbReference type="SUPFAM" id="SSF46894">
    <property type="entry name" value="C-terminal effector domain of the bipartite response regulators"/>
    <property type="match status" value="1"/>
</dbReference>
<evidence type="ECO:0000256" key="2">
    <source>
        <dbReference type="ARBA" id="ARBA00023125"/>
    </source>
</evidence>
<dbReference type="PROSITE" id="PS00622">
    <property type="entry name" value="HTH_LUXR_1"/>
    <property type="match status" value="1"/>
</dbReference>
<evidence type="ECO:0000256" key="1">
    <source>
        <dbReference type="ARBA" id="ARBA00023015"/>
    </source>
</evidence>
<gene>
    <name evidence="5" type="ORF">BANT10_02158</name>
</gene>
<dbReference type="Gene3D" id="1.10.10.10">
    <property type="entry name" value="Winged helix-like DNA-binding domain superfamily/Winged helix DNA-binding domain"/>
    <property type="match status" value="1"/>
</dbReference>
<dbReference type="Proteomes" id="UP000234342">
    <property type="component" value="Unassembled WGS sequence"/>
</dbReference>